<name>A0A396GSI0_MEDTR</name>
<organism evidence="3 4">
    <name type="scientific">Medicago truncatula</name>
    <name type="common">Barrel medic</name>
    <name type="synonym">Medicago tribuloides</name>
    <dbReference type="NCBI Taxonomy" id="3880"/>
    <lineage>
        <taxon>Eukaryota</taxon>
        <taxon>Viridiplantae</taxon>
        <taxon>Streptophyta</taxon>
        <taxon>Embryophyta</taxon>
        <taxon>Tracheophyta</taxon>
        <taxon>Spermatophyta</taxon>
        <taxon>Magnoliopsida</taxon>
        <taxon>eudicotyledons</taxon>
        <taxon>Gunneridae</taxon>
        <taxon>Pentapetalae</taxon>
        <taxon>rosids</taxon>
        <taxon>fabids</taxon>
        <taxon>Fabales</taxon>
        <taxon>Fabaceae</taxon>
        <taxon>Papilionoideae</taxon>
        <taxon>50 kb inversion clade</taxon>
        <taxon>NPAAA clade</taxon>
        <taxon>Hologalegina</taxon>
        <taxon>IRL clade</taxon>
        <taxon>Trifolieae</taxon>
        <taxon>Medicago</taxon>
    </lineage>
</organism>
<protein>
    <submittedName>
        <fullName evidence="3">Putative Late nodulin</fullName>
    </submittedName>
</protein>
<keyword evidence="1" id="KW-1133">Transmembrane helix</keyword>
<dbReference type="Proteomes" id="UP000265566">
    <property type="component" value="Chromosome 7"/>
</dbReference>
<dbReference type="AlphaFoldDB" id="A0A396GSI0"/>
<evidence type="ECO:0000313" key="3">
    <source>
        <dbReference type="EMBL" id="RHN44119.1"/>
    </source>
</evidence>
<comment type="caution">
    <text evidence="3">The sequence shown here is derived from an EMBL/GenBank/DDBJ whole genome shotgun (WGS) entry which is preliminary data.</text>
</comment>
<dbReference type="Pfam" id="PF07127">
    <property type="entry name" value="Nodulin_late"/>
    <property type="match status" value="1"/>
</dbReference>
<dbReference type="InterPro" id="IPR009810">
    <property type="entry name" value="Nodulin_late_dom"/>
</dbReference>
<feature type="transmembrane region" description="Helical" evidence="1">
    <location>
        <begin position="20"/>
        <end position="39"/>
    </location>
</feature>
<dbReference type="GO" id="GO:0046872">
    <property type="term" value="F:metal ion binding"/>
    <property type="evidence" value="ECO:0007669"/>
    <property type="project" value="InterPro"/>
</dbReference>
<evidence type="ECO:0000259" key="2">
    <source>
        <dbReference type="Pfam" id="PF07127"/>
    </source>
</evidence>
<accession>A0A396GSI0</accession>
<dbReference type="Gramene" id="rna38179">
    <property type="protein sequence ID" value="RHN44119.1"/>
    <property type="gene ID" value="gene38179"/>
</dbReference>
<proteinExistence type="predicted"/>
<gene>
    <name evidence="3" type="ORF">MtrunA17_Chr7g0215871</name>
</gene>
<dbReference type="EMBL" id="PSQE01000007">
    <property type="protein sequence ID" value="RHN44119.1"/>
    <property type="molecule type" value="Genomic_DNA"/>
</dbReference>
<sequence length="69" mass="8111">MIYLYYIQRRNNMPGISKFVYVMVLFFSLLIVVINIDAYRSCKTDDDCPDYLCTSPKIGKCMDNDCYCI</sequence>
<feature type="domain" description="Late nodulin" evidence="2">
    <location>
        <begin position="13"/>
        <end position="67"/>
    </location>
</feature>
<keyword evidence="1" id="KW-0812">Transmembrane</keyword>
<keyword evidence="1" id="KW-0472">Membrane</keyword>
<evidence type="ECO:0000313" key="4">
    <source>
        <dbReference type="Proteomes" id="UP000265566"/>
    </source>
</evidence>
<reference evidence="4" key="1">
    <citation type="journal article" date="2018" name="Nat. Plants">
        <title>Whole-genome landscape of Medicago truncatula symbiotic genes.</title>
        <authorList>
            <person name="Pecrix Y."/>
            <person name="Staton S.E."/>
            <person name="Sallet E."/>
            <person name="Lelandais-Briere C."/>
            <person name="Moreau S."/>
            <person name="Carrere S."/>
            <person name="Blein T."/>
            <person name="Jardinaud M.F."/>
            <person name="Latrasse D."/>
            <person name="Zouine M."/>
            <person name="Zahm M."/>
            <person name="Kreplak J."/>
            <person name="Mayjonade B."/>
            <person name="Satge C."/>
            <person name="Perez M."/>
            <person name="Cauet S."/>
            <person name="Marande W."/>
            <person name="Chantry-Darmon C."/>
            <person name="Lopez-Roques C."/>
            <person name="Bouchez O."/>
            <person name="Berard A."/>
            <person name="Debelle F."/>
            <person name="Munos S."/>
            <person name="Bendahmane A."/>
            <person name="Berges H."/>
            <person name="Niebel A."/>
            <person name="Buitink J."/>
            <person name="Frugier F."/>
            <person name="Benhamed M."/>
            <person name="Crespi M."/>
            <person name="Gouzy J."/>
            <person name="Gamas P."/>
        </authorList>
    </citation>
    <scope>NUCLEOTIDE SEQUENCE [LARGE SCALE GENOMIC DNA]</scope>
    <source>
        <strain evidence="4">cv. Jemalong A17</strain>
    </source>
</reference>
<evidence type="ECO:0000256" key="1">
    <source>
        <dbReference type="SAM" id="Phobius"/>
    </source>
</evidence>